<gene>
    <name evidence="1" type="ORF">LOAG_01211</name>
</gene>
<reference evidence="1" key="1">
    <citation type="submission" date="2012-04" db="EMBL/GenBank/DDBJ databases">
        <title>The Genome Sequence of Loa loa.</title>
        <authorList>
            <consortium name="The Broad Institute Genome Sequencing Platform"/>
            <consortium name="Broad Institute Genome Sequencing Center for Infectious Disease"/>
            <person name="Nutman T.B."/>
            <person name="Fink D.L."/>
            <person name="Russ C."/>
            <person name="Young S."/>
            <person name="Zeng Q."/>
            <person name="Gargeya S."/>
            <person name="Alvarado L."/>
            <person name="Berlin A."/>
            <person name="Chapman S.B."/>
            <person name="Chen Z."/>
            <person name="Freedman E."/>
            <person name="Gellesch M."/>
            <person name="Goldberg J."/>
            <person name="Griggs A."/>
            <person name="Gujja S."/>
            <person name="Heilman E.R."/>
            <person name="Heiman D."/>
            <person name="Howarth C."/>
            <person name="Mehta T."/>
            <person name="Neiman D."/>
            <person name="Pearson M."/>
            <person name="Roberts A."/>
            <person name="Saif S."/>
            <person name="Shea T."/>
            <person name="Shenoy N."/>
            <person name="Sisk P."/>
            <person name="Stolte C."/>
            <person name="Sykes S."/>
            <person name="White J."/>
            <person name="Yandava C."/>
            <person name="Haas B."/>
            <person name="Henn M.R."/>
            <person name="Nusbaum C."/>
            <person name="Birren B."/>
        </authorList>
    </citation>
    <scope>NUCLEOTIDE SEQUENCE [LARGE SCALE GENOMIC DNA]</scope>
</reference>
<accession>A0A1S0U9X0</accession>
<dbReference type="EMBL" id="JH712108">
    <property type="protein sequence ID" value="EFO27274.1"/>
    <property type="molecule type" value="Genomic_DNA"/>
</dbReference>
<protein>
    <submittedName>
        <fullName evidence="1">Uncharacterized protein</fullName>
    </submittedName>
</protein>
<organism evidence="1">
    <name type="scientific">Loa loa</name>
    <name type="common">Eye worm</name>
    <name type="synonym">Filaria loa</name>
    <dbReference type="NCBI Taxonomy" id="7209"/>
    <lineage>
        <taxon>Eukaryota</taxon>
        <taxon>Metazoa</taxon>
        <taxon>Ecdysozoa</taxon>
        <taxon>Nematoda</taxon>
        <taxon>Chromadorea</taxon>
        <taxon>Rhabditida</taxon>
        <taxon>Spirurina</taxon>
        <taxon>Spiruromorpha</taxon>
        <taxon>Filarioidea</taxon>
        <taxon>Onchocercidae</taxon>
        <taxon>Loa</taxon>
    </lineage>
</organism>
<evidence type="ECO:0000313" key="1">
    <source>
        <dbReference type="EMBL" id="EFO27274.1"/>
    </source>
</evidence>
<name>A0A1S0U9X0_LOALO</name>
<dbReference type="RefSeq" id="XP_003136799.1">
    <property type="nucleotide sequence ID" value="XM_003136751.1"/>
</dbReference>
<dbReference type="GeneID" id="9938584"/>
<dbReference type="KEGG" id="loa:LOAG_01211"/>
<dbReference type="AlphaFoldDB" id="A0A1S0U9X0"/>
<proteinExistence type="predicted"/>
<sequence>MANINKDGYVQQDVFLSLISSATSTTMLIDVHYVIPGVNKEDDLSLSAAIVGSNNTLNNVRGQAQKWEGAVVDGELGERKDTRPHQGVKKSPIYNDAMRTLEKYLALKDEGLKGNREG</sequence>
<dbReference type="CTD" id="9938584"/>
<dbReference type="InParanoid" id="A0A1S0U9X0"/>